<proteinExistence type="predicted"/>
<dbReference type="PANTHER" id="PTHR43861:SF3">
    <property type="entry name" value="PUTATIVE (AFU_ORTHOLOGUE AFUA_2G14390)-RELATED"/>
    <property type="match status" value="1"/>
</dbReference>
<evidence type="ECO:0000313" key="4">
    <source>
        <dbReference type="Proteomes" id="UP000184603"/>
    </source>
</evidence>
<dbReference type="AlphaFoldDB" id="A0A1M7Y8C2"/>
<keyword evidence="4" id="KW-1185">Reference proteome</keyword>
<reference evidence="3 4" key="1">
    <citation type="submission" date="2016-12" db="EMBL/GenBank/DDBJ databases">
        <authorList>
            <person name="Song W.-J."/>
            <person name="Kurnit D.M."/>
        </authorList>
    </citation>
    <scope>NUCLEOTIDE SEQUENCE [LARGE SCALE GENOMIC DNA]</scope>
    <source>
        <strain evidence="3 4">DSM 18488</strain>
    </source>
</reference>
<keyword evidence="1 3" id="KW-0808">Transferase</keyword>
<dbReference type="EMBL" id="FRFE01000011">
    <property type="protein sequence ID" value="SHO48821.1"/>
    <property type="molecule type" value="Genomic_DNA"/>
</dbReference>
<organism evidence="3 4">
    <name type="scientific">Desulfopila aestuarii DSM 18488</name>
    <dbReference type="NCBI Taxonomy" id="1121416"/>
    <lineage>
        <taxon>Bacteria</taxon>
        <taxon>Pseudomonadati</taxon>
        <taxon>Thermodesulfobacteriota</taxon>
        <taxon>Desulfobulbia</taxon>
        <taxon>Desulfobulbales</taxon>
        <taxon>Desulfocapsaceae</taxon>
        <taxon>Desulfopila</taxon>
    </lineage>
</organism>
<dbReference type="Pfam" id="PF13649">
    <property type="entry name" value="Methyltransf_25"/>
    <property type="match status" value="1"/>
</dbReference>
<dbReference type="SUPFAM" id="SSF53335">
    <property type="entry name" value="S-adenosyl-L-methionine-dependent methyltransferases"/>
    <property type="match status" value="1"/>
</dbReference>
<dbReference type="RefSeq" id="WP_073613777.1">
    <property type="nucleotide sequence ID" value="NZ_FRFE01000011.1"/>
</dbReference>
<dbReference type="STRING" id="1121416.SAMN02745220_02484"/>
<accession>A0A1M7Y8C2</accession>
<dbReference type="Proteomes" id="UP000184603">
    <property type="component" value="Unassembled WGS sequence"/>
</dbReference>
<evidence type="ECO:0000259" key="2">
    <source>
        <dbReference type="Pfam" id="PF13649"/>
    </source>
</evidence>
<evidence type="ECO:0000256" key="1">
    <source>
        <dbReference type="ARBA" id="ARBA00022679"/>
    </source>
</evidence>
<dbReference type="CDD" id="cd02440">
    <property type="entry name" value="AdoMet_MTases"/>
    <property type="match status" value="1"/>
</dbReference>
<dbReference type="PANTHER" id="PTHR43861">
    <property type="entry name" value="TRANS-ACONITATE 2-METHYLTRANSFERASE-RELATED"/>
    <property type="match status" value="1"/>
</dbReference>
<gene>
    <name evidence="3" type="ORF">SAMN02745220_02484</name>
</gene>
<keyword evidence="3" id="KW-0489">Methyltransferase</keyword>
<sequence length="195" mass="21386">MWDQRYNTPEFVYGEEPNSFLVENTQYLMPGSLLCLAEGEGRNGVFLARKGFQVIAVDSSMVGLQKARALAARHKVELRTVVADLAEYVIDPESVDNVVSIFCHLPPEVRKRIHGAVVNGLKPGGVLILEAYTPDQLLLKTGGPPAKEMMMTLGELRSELAGLDFVFAQEIEREVVEGRLHTGVGAVVQVIAKKP</sequence>
<evidence type="ECO:0000313" key="3">
    <source>
        <dbReference type="EMBL" id="SHO48821.1"/>
    </source>
</evidence>
<dbReference type="InterPro" id="IPR041698">
    <property type="entry name" value="Methyltransf_25"/>
</dbReference>
<dbReference type="GO" id="GO:0008168">
    <property type="term" value="F:methyltransferase activity"/>
    <property type="evidence" value="ECO:0007669"/>
    <property type="project" value="UniProtKB-KW"/>
</dbReference>
<dbReference type="GO" id="GO:0032259">
    <property type="term" value="P:methylation"/>
    <property type="evidence" value="ECO:0007669"/>
    <property type="project" value="UniProtKB-KW"/>
</dbReference>
<dbReference type="InterPro" id="IPR029063">
    <property type="entry name" value="SAM-dependent_MTases_sf"/>
</dbReference>
<name>A0A1M7Y8C2_9BACT</name>
<dbReference type="Gene3D" id="3.40.50.150">
    <property type="entry name" value="Vaccinia Virus protein VP39"/>
    <property type="match status" value="1"/>
</dbReference>
<feature type="domain" description="Methyltransferase" evidence="2">
    <location>
        <begin position="34"/>
        <end position="125"/>
    </location>
</feature>
<protein>
    <submittedName>
        <fullName evidence="3">Methyltransferase domain-containing protein</fullName>
    </submittedName>
</protein>
<dbReference type="OrthoDB" id="5298787at2"/>